<dbReference type="GO" id="GO:0004029">
    <property type="term" value="F:aldehyde dehydrogenase (NAD+) activity"/>
    <property type="evidence" value="ECO:0007669"/>
    <property type="project" value="UniProtKB-EC"/>
</dbReference>
<comment type="function">
    <text evidence="6">Possesses activity on acetaldehyde and glycolaldehyde in vitro.</text>
</comment>
<proteinExistence type="inferred from homology"/>
<sequence length="550" mass="60552">MAARRVSSLLSRSFSTSSPFPFRSQGRNCYNASRVVRRFGISSAAEKIIRPSVQVSYTQLLIDGNFVDAASGKTFPTIDPRTGEVIADVAEGDAEDIDWAVKAARKAFDEGPWPKMTAYERSRIMLRFADLVEKHSEDLAALETWDNGKTYQQAKTAEIPMLARLFRYYAGWADKIHGLTVPADGNYHVQTLHEPIGVAGQINPWNFPLLMFAWKVGPALACGNTIVLKIAEQTPLTAFYAGKLFLEAGLPLGVLNIVSGFGPTAGASLLSHIDVDKLLLHCSFSSLAFTGSTDTGKVILGLAANSNLKPVTLELGGKSPFIVFEDANINKAVELAHFALFFNQGQCCCAGSRTYVHEKVYDEFVEKAKARALKRVVGDPFKKGIEQGPQIDSKQFEKVMRYIRSGVESNATLECGGHQIGNKGYFIQPTVFSNVKVTEKKKEAFQCCFIPSEFKIVDEVIRRANETRYGLAAGVFTKSLDTAKRVSRALKAGTVWVNCFDVFDAAIPFGGYKMSGNSREKAFYTGTALFEKRKKLSVEVELGKTIEFNR</sequence>
<keyword evidence="2 8" id="KW-0560">Oxidoreductase</keyword>
<dbReference type="PROSITE" id="PS00070">
    <property type="entry name" value="ALDEHYDE_DEHYDR_CYS"/>
    <property type="match status" value="1"/>
</dbReference>
<name>A0A8X7UW68_BRACI</name>
<dbReference type="Proteomes" id="UP000886595">
    <property type="component" value="Unassembled WGS sequence"/>
</dbReference>
<dbReference type="PROSITE" id="PS00687">
    <property type="entry name" value="ALDEHYDE_DEHYDR_GLU"/>
    <property type="match status" value="1"/>
</dbReference>
<evidence type="ECO:0000256" key="2">
    <source>
        <dbReference type="ARBA" id="ARBA00023002"/>
    </source>
</evidence>
<dbReference type="EMBL" id="JAAMPC010000009">
    <property type="protein sequence ID" value="KAG2293102.1"/>
    <property type="molecule type" value="Genomic_DNA"/>
</dbReference>
<dbReference type="InterPro" id="IPR016163">
    <property type="entry name" value="Ald_DH_C"/>
</dbReference>
<organism evidence="10 11">
    <name type="scientific">Brassica carinata</name>
    <name type="common">Ethiopian mustard</name>
    <name type="synonym">Abyssinian cabbage</name>
    <dbReference type="NCBI Taxonomy" id="52824"/>
    <lineage>
        <taxon>Eukaryota</taxon>
        <taxon>Viridiplantae</taxon>
        <taxon>Streptophyta</taxon>
        <taxon>Embryophyta</taxon>
        <taxon>Tracheophyta</taxon>
        <taxon>Spermatophyta</taxon>
        <taxon>Magnoliopsida</taxon>
        <taxon>eudicotyledons</taxon>
        <taxon>Gunneridae</taxon>
        <taxon>Pentapetalae</taxon>
        <taxon>rosids</taxon>
        <taxon>malvids</taxon>
        <taxon>Brassicales</taxon>
        <taxon>Brassicaceae</taxon>
        <taxon>Brassiceae</taxon>
        <taxon>Brassica</taxon>
    </lineage>
</organism>
<reference evidence="10 11" key="1">
    <citation type="submission" date="2020-02" db="EMBL/GenBank/DDBJ databases">
        <authorList>
            <person name="Ma Q."/>
            <person name="Huang Y."/>
            <person name="Song X."/>
            <person name="Pei D."/>
        </authorList>
    </citation>
    <scope>NUCLEOTIDE SEQUENCE [LARGE SCALE GENOMIC DNA]</scope>
    <source>
        <strain evidence="10">Sxm20200214</strain>
        <tissue evidence="10">Leaf</tissue>
    </source>
</reference>
<gene>
    <name evidence="10" type="ORF">Bca52824_039771</name>
</gene>
<dbReference type="PANTHER" id="PTHR11699">
    <property type="entry name" value="ALDEHYDE DEHYDROGENASE-RELATED"/>
    <property type="match status" value="1"/>
</dbReference>
<dbReference type="InterPro" id="IPR029510">
    <property type="entry name" value="Ald_DH_CS_GLU"/>
</dbReference>
<dbReference type="InterPro" id="IPR016160">
    <property type="entry name" value="Ald_DH_CS_CYS"/>
</dbReference>
<dbReference type="Gene3D" id="3.40.605.10">
    <property type="entry name" value="Aldehyde Dehydrogenase, Chain A, domain 1"/>
    <property type="match status" value="1"/>
</dbReference>
<dbReference type="FunFam" id="3.40.605.10:FF:000011">
    <property type="entry name" value="ALD5p Mitochondrial aldehyde dehydrogenase"/>
    <property type="match status" value="1"/>
</dbReference>
<keyword evidence="3" id="KW-0520">NAD</keyword>
<evidence type="ECO:0000256" key="4">
    <source>
        <dbReference type="ARBA" id="ARBA00024226"/>
    </source>
</evidence>
<dbReference type="EC" id="1.2.1.3" evidence="4"/>
<feature type="active site" evidence="7">
    <location>
        <position position="314"/>
    </location>
</feature>
<dbReference type="SUPFAM" id="SSF53720">
    <property type="entry name" value="ALDH-like"/>
    <property type="match status" value="1"/>
</dbReference>
<dbReference type="Gene3D" id="3.40.309.10">
    <property type="entry name" value="Aldehyde Dehydrogenase, Chain A, domain 2"/>
    <property type="match status" value="1"/>
</dbReference>
<evidence type="ECO:0000313" key="11">
    <source>
        <dbReference type="Proteomes" id="UP000886595"/>
    </source>
</evidence>
<dbReference type="InterPro" id="IPR015590">
    <property type="entry name" value="Aldehyde_DH_dom"/>
</dbReference>
<comment type="similarity">
    <text evidence="1 8">Belongs to the aldehyde dehydrogenase family.</text>
</comment>
<evidence type="ECO:0000256" key="6">
    <source>
        <dbReference type="ARBA" id="ARBA00056732"/>
    </source>
</evidence>
<accession>A0A8X7UW68</accession>
<evidence type="ECO:0000256" key="1">
    <source>
        <dbReference type="ARBA" id="ARBA00009986"/>
    </source>
</evidence>
<feature type="domain" description="Aldehyde dehydrogenase" evidence="9">
    <location>
        <begin position="66"/>
        <end position="525"/>
    </location>
</feature>
<dbReference type="AlphaFoldDB" id="A0A8X7UW68"/>
<protein>
    <recommendedName>
        <fullName evidence="4">aldehyde dehydrogenase (NAD(+))</fullName>
        <ecNumber evidence="4">1.2.1.3</ecNumber>
    </recommendedName>
</protein>
<evidence type="ECO:0000256" key="5">
    <source>
        <dbReference type="ARBA" id="ARBA00049194"/>
    </source>
</evidence>
<dbReference type="InterPro" id="IPR016162">
    <property type="entry name" value="Ald_DH_N"/>
</dbReference>
<evidence type="ECO:0000256" key="8">
    <source>
        <dbReference type="RuleBase" id="RU003345"/>
    </source>
</evidence>
<comment type="catalytic activity">
    <reaction evidence="5">
        <text>an aldehyde + NAD(+) + H2O = a carboxylate + NADH + 2 H(+)</text>
        <dbReference type="Rhea" id="RHEA:16185"/>
        <dbReference type="ChEBI" id="CHEBI:15377"/>
        <dbReference type="ChEBI" id="CHEBI:15378"/>
        <dbReference type="ChEBI" id="CHEBI:17478"/>
        <dbReference type="ChEBI" id="CHEBI:29067"/>
        <dbReference type="ChEBI" id="CHEBI:57540"/>
        <dbReference type="ChEBI" id="CHEBI:57945"/>
        <dbReference type="EC" id="1.2.1.3"/>
    </reaction>
</comment>
<dbReference type="FunFam" id="3.40.309.10:FF:000001">
    <property type="entry name" value="Mitochondrial aldehyde dehydrogenase 2"/>
    <property type="match status" value="1"/>
</dbReference>
<evidence type="ECO:0000259" key="9">
    <source>
        <dbReference type="Pfam" id="PF00171"/>
    </source>
</evidence>
<dbReference type="Pfam" id="PF00171">
    <property type="entry name" value="Aldedh"/>
    <property type="match status" value="1"/>
</dbReference>
<evidence type="ECO:0000313" key="10">
    <source>
        <dbReference type="EMBL" id="KAG2293102.1"/>
    </source>
</evidence>
<evidence type="ECO:0000256" key="7">
    <source>
        <dbReference type="PROSITE-ProRule" id="PRU10007"/>
    </source>
</evidence>
<dbReference type="InterPro" id="IPR016161">
    <property type="entry name" value="Ald_DH/histidinol_DH"/>
</dbReference>
<dbReference type="GO" id="GO:0005739">
    <property type="term" value="C:mitochondrion"/>
    <property type="evidence" value="ECO:0007669"/>
    <property type="project" value="UniProtKB-ARBA"/>
</dbReference>
<evidence type="ECO:0000256" key="3">
    <source>
        <dbReference type="ARBA" id="ARBA00023027"/>
    </source>
</evidence>
<dbReference type="OrthoDB" id="310895at2759"/>
<keyword evidence="11" id="KW-1185">Reference proteome</keyword>
<dbReference type="GO" id="GO:0019752">
    <property type="term" value="P:carboxylic acid metabolic process"/>
    <property type="evidence" value="ECO:0007669"/>
    <property type="project" value="UniProtKB-ARBA"/>
</dbReference>
<comment type="caution">
    <text evidence="10">The sequence shown here is derived from an EMBL/GenBank/DDBJ whole genome shotgun (WGS) entry which is preliminary data.</text>
</comment>